<evidence type="ECO:0000313" key="2">
    <source>
        <dbReference type="Proteomes" id="UP000216101"/>
    </source>
</evidence>
<reference evidence="2" key="1">
    <citation type="submission" date="2017-05" db="EMBL/GenBank/DDBJ databases">
        <authorList>
            <person name="Barney B.M."/>
        </authorList>
    </citation>
    <scope>NUCLEOTIDE SEQUENCE [LARGE SCALE GENOMIC DNA]</scope>
    <source>
        <strain evidence="2">PSBB022</strain>
    </source>
</reference>
<dbReference type="RefSeq" id="WP_078043239.1">
    <property type="nucleotide sequence ID" value="NZ_NHNI01000001.1"/>
</dbReference>
<accession>A0A266Q7K3</accession>
<organism evidence="1 2">
    <name type="scientific">Cellvibrio mixtus</name>
    <dbReference type="NCBI Taxonomy" id="39650"/>
    <lineage>
        <taxon>Bacteria</taxon>
        <taxon>Pseudomonadati</taxon>
        <taxon>Pseudomonadota</taxon>
        <taxon>Gammaproteobacteria</taxon>
        <taxon>Cellvibrionales</taxon>
        <taxon>Cellvibrionaceae</taxon>
        <taxon>Cellvibrio</taxon>
    </lineage>
</organism>
<gene>
    <name evidence="1" type="ORF">CBP51_02170</name>
</gene>
<sequence>MPNAADRYQQLKLITLGEQLTEALRAKDWERVGQVDLHIRNCLAELATLESPSPELVRVKKQLRELYERVLPAYSDACEKLRQLLVSHVDYAEGRSAYLRTDLLQGEG</sequence>
<evidence type="ECO:0008006" key="3">
    <source>
        <dbReference type="Google" id="ProtNLM"/>
    </source>
</evidence>
<comment type="caution">
    <text evidence="1">The sequence shown here is derived from an EMBL/GenBank/DDBJ whole genome shotgun (WGS) entry which is preliminary data.</text>
</comment>
<evidence type="ECO:0000313" key="1">
    <source>
        <dbReference type="EMBL" id="OZY85867.1"/>
    </source>
</evidence>
<proteinExistence type="predicted"/>
<keyword evidence="2" id="KW-1185">Reference proteome</keyword>
<dbReference type="AlphaFoldDB" id="A0A266Q7K3"/>
<dbReference type="Proteomes" id="UP000216101">
    <property type="component" value="Unassembled WGS sequence"/>
</dbReference>
<protein>
    <recommendedName>
        <fullName evidence="3">Flagellar protein FliT</fullName>
    </recommendedName>
</protein>
<dbReference type="EMBL" id="NHNI01000001">
    <property type="protein sequence ID" value="OZY85867.1"/>
    <property type="molecule type" value="Genomic_DNA"/>
</dbReference>
<name>A0A266Q7K3_9GAMM</name>